<organism evidence="10 11">
    <name type="scientific">Sphingomonas abaci</name>
    <dbReference type="NCBI Taxonomy" id="237611"/>
    <lineage>
        <taxon>Bacteria</taxon>
        <taxon>Pseudomonadati</taxon>
        <taxon>Pseudomonadota</taxon>
        <taxon>Alphaproteobacteria</taxon>
        <taxon>Sphingomonadales</taxon>
        <taxon>Sphingomonadaceae</taxon>
        <taxon>Sphingomonas</taxon>
    </lineage>
</organism>
<dbReference type="InterPro" id="IPR011527">
    <property type="entry name" value="ABC1_TM_dom"/>
</dbReference>
<feature type="transmembrane region" description="Helical" evidence="7">
    <location>
        <begin position="59"/>
        <end position="79"/>
    </location>
</feature>
<dbReference type="GO" id="GO:0005886">
    <property type="term" value="C:plasma membrane"/>
    <property type="evidence" value="ECO:0007669"/>
    <property type="project" value="UniProtKB-SubCell"/>
</dbReference>
<dbReference type="InterPro" id="IPR017871">
    <property type="entry name" value="ABC_transporter-like_CS"/>
</dbReference>
<dbReference type="AlphaFoldDB" id="A0A7W7EZ59"/>
<evidence type="ECO:0000256" key="4">
    <source>
        <dbReference type="ARBA" id="ARBA00022840"/>
    </source>
</evidence>
<feature type="domain" description="ABC transporter" evidence="8">
    <location>
        <begin position="330"/>
        <end position="573"/>
    </location>
</feature>
<dbReference type="PROSITE" id="PS50929">
    <property type="entry name" value="ABC_TM1F"/>
    <property type="match status" value="1"/>
</dbReference>
<evidence type="ECO:0000256" key="1">
    <source>
        <dbReference type="ARBA" id="ARBA00004651"/>
    </source>
</evidence>
<dbReference type="SUPFAM" id="SSF90123">
    <property type="entry name" value="ABC transporter transmembrane region"/>
    <property type="match status" value="1"/>
</dbReference>
<evidence type="ECO:0000313" key="11">
    <source>
        <dbReference type="Proteomes" id="UP000574769"/>
    </source>
</evidence>
<keyword evidence="3" id="KW-0547">Nucleotide-binding</keyword>
<comment type="caution">
    <text evidence="10">The sequence shown here is derived from an EMBL/GenBank/DDBJ whole genome shotgun (WGS) entry which is preliminary data.</text>
</comment>
<feature type="domain" description="ABC transmembrane type-1" evidence="9">
    <location>
        <begin position="25"/>
        <end position="299"/>
    </location>
</feature>
<dbReference type="GO" id="GO:0030253">
    <property type="term" value="P:protein secretion by the type I secretion system"/>
    <property type="evidence" value="ECO:0007669"/>
    <property type="project" value="InterPro"/>
</dbReference>
<comment type="subcellular location">
    <subcellularLocation>
        <location evidence="1">Cell membrane</location>
        <topology evidence="1">Multi-pass membrane protein</topology>
    </subcellularLocation>
</comment>
<dbReference type="InterPro" id="IPR010128">
    <property type="entry name" value="ATPase_T1SS_PrtD-like"/>
</dbReference>
<dbReference type="GO" id="GO:0140359">
    <property type="term" value="F:ABC-type transporter activity"/>
    <property type="evidence" value="ECO:0007669"/>
    <property type="project" value="InterPro"/>
</dbReference>
<dbReference type="Proteomes" id="UP000574769">
    <property type="component" value="Unassembled WGS sequence"/>
</dbReference>
<accession>A0A7W7EZ59</accession>
<dbReference type="InterPro" id="IPR027417">
    <property type="entry name" value="P-loop_NTPase"/>
</dbReference>
<evidence type="ECO:0000256" key="6">
    <source>
        <dbReference type="ARBA" id="ARBA00023136"/>
    </source>
</evidence>
<dbReference type="InterPro" id="IPR036640">
    <property type="entry name" value="ABC1_TM_sf"/>
</dbReference>
<evidence type="ECO:0000313" key="10">
    <source>
        <dbReference type="EMBL" id="MBB4619382.1"/>
    </source>
</evidence>
<keyword evidence="6 7" id="KW-0472">Membrane</keyword>
<dbReference type="Gene3D" id="1.20.1560.10">
    <property type="entry name" value="ABC transporter type 1, transmembrane domain"/>
    <property type="match status" value="1"/>
</dbReference>
<evidence type="ECO:0000256" key="3">
    <source>
        <dbReference type="ARBA" id="ARBA00022741"/>
    </source>
</evidence>
<dbReference type="InterPro" id="IPR003439">
    <property type="entry name" value="ABC_transporter-like_ATP-bd"/>
</dbReference>
<keyword evidence="2 7" id="KW-0812">Transmembrane</keyword>
<dbReference type="InterPro" id="IPR003593">
    <property type="entry name" value="AAA+_ATPase"/>
</dbReference>
<feature type="transmembrane region" description="Helical" evidence="7">
    <location>
        <begin position="21"/>
        <end position="47"/>
    </location>
</feature>
<evidence type="ECO:0000256" key="2">
    <source>
        <dbReference type="ARBA" id="ARBA00022692"/>
    </source>
</evidence>
<evidence type="ECO:0000256" key="5">
    <source>
        <dbReference type="ARBA" id="ARBA00022989"/>
    </source>
</evidence>
<dbReference type="PANTHER" id="PTHR24221:SF248">
    <property type="entry name" value="ABC TRANSPORTER TRANSMEMBRANE REGION"/>
    <property type="match status" value="1"/>
</dbReference>
<dbReference type="GO" id="GO:0005524">
    <property type="term" value="F:ATP binding"/>
    <property type="evidence" value="ECO:0007669"/>
    <property type="project" value="UniProtKB-KW"/>
</dbReference>
<name>A0A7W7EZ59_9SPHN</name>
<dbReference type="InterPro" id="IPR039421">
    <property type="entry name" value="Type_1_exporter"/>
</dbReference>
<dbReference type="NCBIfam" id="TIGR01842">
    <property type="entry name" value="type_I_sec_PrtD"/>
    <property type="match status" value="1"/>
</dbReference>
<protein>
    <submittedName>
        <fullName evidence="10">ATP-binding cassette subfamily C protein</fullName>
    </submittedName>
</protein>
<dbReference type="GO" id="GO:0030256">
    <property type="term" value="C:type I protein secretion system complex"/>
    <property type="evidence" value="ECO:0007669"/>
    <property type="project" value="InterPro"/>
</dbReference>
<gene>
    <name evidence="10" type="ORF">GGQ96_003535</name>
</gene>
<keyword evidence="5 7" id="KW-1133">Transmembrane helix</keyword>
<dbReference type="PROSITE" id="PS00211">
    <property type="entry name" value="ABC_TRANSPORTER_1"/>
    <property type="match status" value="1"/>
</dbReference>
<dbReference type="GO" id="GO:0034040">
    <property type="term" value="F:ATPase-coupled lipid transmembrane transporter activity"/>
    <property type="evidence" value="ECO:0007669"/>
    <property type="project" value="TreeGrafter"/>
</dbReference>
<dbReference type="PROSITE" id="PS50893">
    <property type="entry name" value="ABC_TRANSPORTER_2"/>
    <property type="match status" value="1"/>
</dbReference>
<dbReference type="RefSeq" id="WP_184116700.1">
    <property type="nucleotide sequence ID" value="NZ_JACHNY010000009.1"/>
</dbReference>
<dbReference type="SUPFAM" id="SSF52540">
    <property type="entry name" value="P-loop containing nucleoside triphosphate hydrolases"/>
    <property type="match status" value="1"/>
</dbReference>
<proteinExistence type="predicted"/>
<dbReference type="SMART" id="SM00382">
    <property type="entry name" value="AAA"/>
    <property type="match status" value="1"/>
</dbReference>
<dbReference type="Gene3D" id="3.40.50.300">
    <property type="entry name" value="P-loop containing nucleotide triphosphate hydrolases"/>
    <property type="match status" value="1"/>
</dbReference>
<evidence type="ECO:0000259" key="9">
    <source>
        <dbReference type="PROSITE" id="PS50929"/>
    </source>
</evidence>
<keyword evidence="11" id="KW-1185">Reference proteome</keyword>
<evidence type="ECO:0000256" key="7">
    <source>
        <dbReference type="SAM" id="Phobius"/>
    </source>
</evidence>
<dbReference type="GO" id="GO:0016887">
    <property type="term" value="F:ATP hydrolysis activity"/>
    <property type="evidence" value="ECO:0007669"/>
    <property type="project" value="InterPro"/>
</dbReference>
<dbReference type="EMBL" id="JACHNY010000009">
    <property type="protein sequence ID" value="MBB4619382.1"/>
    <property type="molecule type" value="Genomic_DNA"/>
</dbReference>
<reference evidence="10 11" key="1">
    <citation type="submission" date="2020-08" db="EMBL/GenBank/DDBJ databases">
        <title>Genomic Encyclopedia of Type Strains, Phase IV (KMG-IV): sequencing the most valuable type-strain genomes for metagenomic binning, comparative biology and taxonomic classification.</title>
        <authorList>
            <person name="Goeker M."/>
        </authorList>
    </citation>
    <scope>NUCLEOTIDE SEQUENCE [LARGE SCALE GENOMIC DNA]</scope>
    <source>
        <strain evidence="10 11">DSM 15867</strain>
    </source>
</reference>
<keyword evidence="4 10" id="KW-0067">ATP-binding</keyword>
<dbReference type="Pfam" id="PF00005">
    <property type="entry name" value="ABC_tran"/>
    <property type="match status" value="1"/>
</dbReference>
<dbReference type="PANTHER" id="PTHR24221">
    <property type="entry name" value="ATP-BINDING CASSETTE SUB-FAMILY B"/>
    <property type="match status" value="1"/>
</dbReference>
<sequence length="591" mass="62229">MNHPFGRSHPVDTALGAARQHLVYAAIFSGLLNLLYLAPTIFMLQVYDRVVPTRGTMTLYALIVILTVALLVLSLLDLARMRLLLRASIRLEKRAAEPILHRILGATTASPGERAAAIRNLDTLRGVMTGPAILALFDAPWAPVYIFVCFLLHPALGGFALFASLLLAGIAITSEQATKRGAAEAQARAGIQSRIQDYAIQTAEVARALGMRQAVVQVQLRDRADLVDRQARLAATSGGYLAVTKFLRQLFQSLALGLGAWLAVRQSISMGSIFAASLLVGRALAPVEQILGSWKNVLAARGAYAGLSEFLRRPDDTAPRTALPTPKGHLSLSGVSVQAPGSDRMLLHDIDFTAKPGEIVALVGPSGAGKSTLLRVMAGALAPDSGEVRIDGASLTDWDREALGRAVGYMPQSPSLFPATVKTNISRFAAVYLGGGAELDAMVVDAAQRAGAHETIQRFPQGYDTMLTIREAGGLSAGQRQLVSLARALFGRPSLLLLDEPNAHLDVNGEAMLMKTLAALRAQGTTIIVSTHRNSLLQVADRMLLLRDGAIEAVNARPQAGGGGGVPGGVVTSLSPLAGSGPTSAAGEARA</sequence>
<feature type="transmembrane region" description="Helical" evidence="7">
    <location>
        <begin position="144"/>
        <end position="172"/>
    </location>
</feature>
<evidence type="ECO:0000259" key="8">
    <source>
        <dbReference type="PROSITE" id="PS50893"/>
    </source>
</evidence>